<protein>
    <submittedName>
        <fullName evidence="1">Uncharacterized protein</fullName>
    </submittedName>
</protein>
<reference evidence="1 2" key="1">
    <citation type="journal article" date="2020" name="G3 (Bethesda)">
        <title>Improved Reference Genome for Cyclotella cryptica CCMP332, a Model for Cell Wall Morphogenesis, Salinity Adaptation, and Lipid Production in Diatoms (Bacillariophyta).</title>
        <authorList>
            <person name="Roberts W.R."/>
            <person name="Downey K.M."/>
            <person name="Ruck E.C."/>
            <person name="Traller J.C."/>
            <person name="Alverson A.J."/>
        </authorList>
    </citation>
    <scope>NUCLEOTIDE SEQUENCE [LARGE SCALE GENOMIC DNA]</scope>
    <source>
        <strain evidence="1 2">CCMP332</strain>
    </source>
</reference>
<proteinExistence type="predicted"/>
<accession>A0ABD3PRS6</accession>
<name>A0ABD3PRS6_9STRA</name>
<comment type="caution">
    <text evidence="1">The sequence shown here is derived from an EMBL/GenBank/DDBJ whole genome shotgun (WGS) entry which is preliminary data.</text>
</comment>
<dbReference type="EMBL" id="JABMIG020000127">
    <property type="protein sequence ID" value="KAL3790492.1"/>
    <property type="molecule type" value="Genomic_DNA"/>
</dbReference>
<sequence length="252" mass="26941">MLSEDTGSSAPSLHQLPNPLEFEATHHGVSLLHAANASPDASASATVGDAIASATPATVHAIVPGITNNATPATATALSVLSAHQDGNSVQKQKQTRKSYLNKCICANKSFFLLSCDEENIIPQDLYLNGKLVAVPRKGVSSDYKIVWDTLTFTDPPNEENLQVAVNKDDLCFIANLDTFSSTSFPVSEDKYSCRCAPKHAALSFSKSNELPSPARLEQVAPAAAHETESGMWTVLPRPTMTTMTDYVTSSF</sequence>
<evidence type="ECO:0000313" key="2">
    <source>
        <dbReference type="Proteomes" id="UP001516023"/>
    </source>
</evidence>
<evidence type="ECO:0000313" key="1">
    <source>
        <dbReference type="EMBL" id="KAL3790492.1"/>
    </source>
</evidence>
<dbReference type="Proteomes" id="UP001516023">
    <property type="component" value="Unassembled WGS sequence"/>
</dbReference>
<gene>
    <name evidence="1" type="ORF">HJC23_012048</name>
</gene>
<keyword evidence="2" id="KW-1185">Reference proteome</keyword>
<organism evidence="1 2">
    <name type="scientific">Cyclotella cryptica</name>
    <dbReference type="NCBI Taxonomy" id="29204"/>
    <lineage>
        <taxon>Eukaryota</taxon>
        <taxon>Sar</taxon>
        <taxon>Stramenopiles</taxon>
        <taxon>Ochrophyta</taxon>
        <taxon>Bacillariophyta</taxon>
        <taxon>Coscinodiscophyceae</taxon>
        <taxon>Thalassiosirophycidae</taxon>
        <taxon>Stephanodiscales</taxon>
        <taxon>Stephanodiscaceae</taxon>
        <taxon>Cyclotella</taxon>
    </lineage>
</organism>
<dbReference type="AlphaFoldDB" id="A0ABD3PRS6"/>